<organism evidence="1 2">
    <name type="scientific">Enterococcus faecalis</name>
    <name type="common">Streptococcus faecalis</name>
    <dbReference type="NCBI Taxonomy" id="1351"/>
    <lineage>
        <taxon>Bacteria</taxon>
        <taxon>Bacillati</taxon>
        <taxon>Bacillota</taxon>
        <taxon>Bacilli</taxon>
        <taxon>Lactobacillales</taxon>
        <taxon>Enterococcaceae</taxon>
        <taxon>Enterococcus</taxon>
    </lineage>
</organism>
<accession>A0AAX2KTR9</accession>
<sequence>MTISSKKYAYSADKIRKYITGEEPYKGEN</sequence>
<reference evidence="1 2" key="1">
    <citation type="submission" date="2018-06" db="EMBL/GenBank/DDBJ databases">
        <authorList>
            <consortium name="Pathogen Informatics"/>
            <person name="Doyle S."/>
        </authorList>
    </citation>
    <scope>NUCLEOTIDE SEQUENCE [LARGE SCALE GENOMIC DNA]</scope>
    <source>
        <strain evidence="1 2">NCTC13379</strain>
    </source>
</reference>
<dbReference type="EMBL" id="UGIX01000003">
    <property type="protein sequence ID" value="STQ82924.1"/>
    <property type="molecule type" value="Genomic_DNA"/>
</dbReference>
<dbReference type="AlphaFoldDB" id="A0AAX2KTR9"/>
<proteinExistence type="predicted"/>
<comment type="caution">
    <text evidence="1">The sequence shown here is derived from an EMBL/GenBank/DDBJ whole genome shotgun (WGS) entry which is preliminary data.</text>
</comment>
<dbReference type="Proteomes" id="UP000254396">
    <property type="component" value="Unassembled WGS sequence"/>
</dbReference>
<gene>
    <name evidence="1" type="ORF">NCTC13379_03369</name>
</gene>
<evidence type="ECO:0000313" key="2">
    <source>
        <dbReference type="Proteomes" id="UP000254396"/>
    </source>
</evidence>
<evidence type="ECO:0000313" key="1">
    <source>
        <dbReference type="EMBL" id="STQ82924.1"/>
    </source>
</evidence>
<name>A0AAX2KTR9_ENTFL</name>
<protein>
    <submittedName>
        <fullName evidence="1">Uncharacterized protein</fullName>
    </submittedName>
</protein>